<dbReference type="EMBL" id="JADJNC010000032">
    <property type="protein sequence ID" value="MBK7424520.1"/>
    <property type="molecule type" value="Genomic_DNA"/>
</dbReference>
<accession>A0A9D7IDV7</accession>
<dbReference type="AlphaFoldDB" id="A0A9D7IDV7"/>
<evidence type="ECO:0000313" key="2">
    <source>
        <dbReference type="Proteomes" id="UP000886602"/>
    </source>
</evidence>
<sequence length="84" mass="9382">MGGKMGRRDGEGTQDDRLKVSAAAIERVFVAVQAGMRTTNEIGDRMLMSVTVVQRALIALEDWPTGPRVRRIKAFPAHRFEIIE</sequence>
<reference evidence="1" key="1">
    <citation type="submission" date="2020-10" db="EMBL/GenBank/DDBJ databases">
        <title>Connecting structure to function with the recovery of over 1000 high-quality activated sludge metagenome-assembled genomes encoding full-length rRNA genes using long-read sequencing.</title>
        <authorList>
            <person name="Singleton C.M."/>
            <person name="Petriglieri F."/>
            <person name="Kristensen J.M."/>
            <person name="Kirkegaard R.H."/>
            <person name="Michaelsen T.Y."/>
            <person name="Andersen M.H."/>
            <person name="Karst S.M."/>
            <person name="Dueholm M.S."/>
            <person name="Nielsen P.H."/>
            <person name="Albertsen M."/>
        </authorList>
    </citation>
    <scope>NUCLEOTIDE SEQUENCE</scope>
    <source>
        <strain evidence="1">EsbW_18-Q3-R4-48_MAXAC.044</strain>
    </source>
</reference>
<dbReference type="Proteomes" id="UP000886602">
    <property type="component" value="Unassembled WGS sequence"/>
</dbReference>
<proteinExistence type="predicted"/>
<name>A0A9D7IDV7_9RHOO</name>
<gene>
    <name evidence="1" type="ORF">IPJ48_16365</name>
</gene>
<organism evidence="1 2">
    <name type="scientific">Candidatus Propionivibrio dominans</name>
    <dbReference type="NCBI Taxonomy" id="2954373"/>
    <lineage>
        <taxon>Bacteria</taxon>
        <taxon>Pseudomonadati</taxon>
        <taxon>Pseudomonadota</taxon>
        <taxon>Betaproteobacteria</taxon>
        <taxon>Rhodocyclales</taxon>
        <taxon>Rhodocyclaceae</taxon>
        <taxon>Propionivibrio</taxon>
    </lineage>
</organism>
<evidence type="ECO:0000313" key="1">
    <source>
        <dbReference type="EMBL" id="MBK7424520.1"/>
    </source>
</evidence>
<comment type="caution">
    <text evidence="1">The sequence shown here is derived from an EMBL/GenBank/DDBJ whole genome shotgun (WGS) entry which is preliminary data.</text>
</comment>
<protein>
    <submittedName>
        <fullName evidence="1">Uncharacterized protein</fullName>
    </submittedName>
</protein>